<organism evidence="2 3">
    <name type="scientific">Candidula unifasciata</name>
    <dbReference type="NCBI Taxonomy" id="100452"/>
    <lineage>
        <taxon>Eukaryota</taxon>
        <taxon>Metazoa</taxon>
        <taxon>Spiralia</taxon>
        <taxon>Lophotrochozoa</taxon>
        <taxon>Mollusca</taxon>
        <taxon>Gastropoda</taxon>
        <taxon>Heterobranchia</taxon>
        <taxon>Euthyneura</taxon>
        <taxon>Panpulmonata</taxon>
        <taxon>Eupulmonata</taxon>
        <taxon>Stylommatophora</taxon>
        <taxon>Helicina</taxon>
        <taxon>Helicoidea</taxon>
        <taxon>Geomitridae</taxon>
        <taxon>Candidula</taxon>
    </lineage>
</organism>
<evidence type="ECO:0000313" key="3">
    <source>
        <dbReference type="Proteomes" id="UP000678393"/>
    </source>
</evidence>
<dbReference type="EMBL" id="CAJHNH020001657">
    <property type="protein sequence ID" value="CAG5123924.1"/>
    <property type="molecule type" value="Genomic_DNA"/>
</dbReference>
<dbReference type="Proteomes" id="UP000678393">
    <property type="component" value="Unassembled WGS sequence"/>
</dbReference>
<dbReference type="PANTHER" id="PTHR20988:SF2">
    <property type="entry name" value="TRANSMEMBRANE PROTEIN 183A-RELATED"/>
    <property type="match status" value="1"/>
</dbReference>
<evidence type="ECO:0008006" key="4">
    <source>
        <dbReference type="Google" id="ProtNLM"/>
    </source>
</evidence>
<dbReference type="GO" id="GO:0031647">
    <property type="term" value="P:regulation of protein stability"/>
    <property type="evidence" value="ECO:0007669"/>
    <property type="project" value="TreeGrafter"/>
</dbReference>
<dbReference type="OrthoDB" id="5955317at2759"/>
<feature type="region of interest" description="Disordered" evidence="1">
    <location>
        <begin position="1"/>
        <end position="29"/>
    </location>
</feature>
<sequence length="364" mass="41387">MARTDEDNNDHQPTKNRMPKDGRKGRKKQGYLSISDITLHDFADCRRPQACSRVKKSIASAAAGAIPKTSSVQTVLSTADDDLSWFEKDLENFVIEDETHEDDEDLTAISSNVSAKGQKQKEKITSSDGVVYPHDLWFLVSDYIHPEDIGRFSGICRGAYSITLTAAFWRRLYERFGVKGKDKLPEHLRPHSMERLHGLRARVIRSLFYLSPVLMSRVHNRGPMEDEPHCLKGHRCLLAWHQPATKGWQFCFKFQKPTLQSLTSQRPVSKLDVYHGYNDLLYNPEAGCSVLQVTCCHFASVAAVMGLLLNQVYVTLSTGFRHHRLRLHFDSSISQNASDTVVVLDDVLSIKLMRWWHPGYPFTG</sequence>
<dbReference type="GO" id="GO:0019005">
    <property type="term" value="C:SCF ubiquitin ligase complex"/>
    <property type="evidence" value="ECO:0007669"/>
    <property type="project" value="TreeGrafter"/>
</dbReference>
<feature type="compositionally biased region" description="Basic and acidic residues" evidence="1">
    <location>
        <begin position="1"/>
        <end position="22"/>
    </location>
</feature>
<dbReference type="AlphaFoldDB" id="A0A8S3Z3A0"/>
<protein>
    <recommendedName>
        <fullName evidence="4">Transmembrane protein 183A</fullName>
    </recommendedName>
</protein>
<accession>A0A8S3Z3A0</accession>
<gene>
    <name evidence="2" type="ORF">CUNI_LOCUS9482</name>
</gene>
<reference evidence="2" key="1">
    <citation type="submission" date="2021-04" db="EMBL/GenBank/DDBJ databases">
        <authorList>
            <consortium name="Molecular Ecology Group"/>
        </authorList>
    </citation>
    <scope>NUCLEOTIDE SEQUENCE</scope>
</reference>
<evidence type="ECO:0000256" key="1">
    <source>
        <dbReference type="SAM" id="MobiDB-lite"/>
    </source>
</evidence>
<comment type="caution">
    <text evidence="2">The sequence shown here is derived from an EMBL/GenBank/DDBJ whole genome shotgun (WGS) entry which is preliminary data.</text>
</comment>
<evidence type="ECO:0000313" key="2">
    <source>
        <dbReference type="EMBL" id="CAG5123924.1"/>
    </source>
</evidence>
<keyword evidence="3" id="KW-1185">Reference proteome</keyword>
<name>A0A8S3Z3A0_9EUPU</name>
<dbReference type="InterPro" id="IPR026509">
    <property type="entry name" value="TMEM183"/>
</dbReference>
<dbReference type="PANTHER" id="PTHR20988">
    <property type="entry name" value="TRANSMEMBRANE PROTEIN 183A-RELATED"/>
    <property type="match status" value="1"/>
</dbReference>
<proteinExistence type="predicted"/>